<dbReference type="SUPFAM" id="SSF51338">
    <property type="entry name" value="Composite domain of metallo-dependent hydrolases"/>
    <property type="match status" value="1"/>
</dbReference>
<evidence type="ECO:0000313" key="3">
    <source>
        <dbReference type="Proteomes" id="UP001320119"/>
    </source>
</evidence>
<dbReference type="AlphaFoldDB" id="A0AAN1WGD3"/>
<dbReference type="Pfam" id="PF07969">
    <property type="entry name" value="Amidohydro_3"/>
    <property type="match status" value="1"/>
</dbReference>
<dbReference type="PANTHER" id="PTHR22642:SF2">
    <property type="entry name" value="PROTEIN LONG AFTER FAR-RED 3"/>
    <property type="match status" value="1"/>
</dbReference>
<evidence type="ECO:0000259" key="1">
    <source>
        <dbReference type="Pfam" id="PF07969"/>
    </source>
</evidence>
<dbReference type="Gene3D" id="3.10.310.70">
    <property type="match status" value="1"/>
</dbReference>
<dbReference type="PANTHER" id="PTHR22642">
    <property type="entry name" value="IMIDAZOLONEPROPIONASE"/>
    <property type="match status" value="1"/>
</dbReference>
<keyword evidence="3" id="KW-1185">Reference proteome</keyword>
<dbReference type="SUPFAM" id="SSF51556">
    <property type="entry name" value="Metallo-dependent hydrolases"/>
    <property type="match status" value="1"/>
</dbReference>
<reference evidence="2 3" key="1">
    <citation type="journal article" date="2022" name="IScience">
        <title>An ultrasensitive nanofiber-based assay for enzymatic hydrolysis and deep-sea microbial degradation of cellulose.</title>
        <authorList>
            <person name="Tsudome M."/>
            <person name="Tachioka M."/>
            <person name="Miyazaki M."/>
            <person name="Uchimura K."/>
            <person name="Tsuda M."/>
            <person name="Takaki Y."/>
            <person name="Deguchi S."/>
        </authorList>
    </citation>
    <scope>NUCLEOTIDE SEQUENCE [LARGE SCALE GENOMIC DNA]</scope>
    <source>
        <strain evidence="2 3">GE09</strain>
    </source>
</reference>
<dbReference type="EMBL" id="AP023086">
    <property type="protein sequence ID" value="BCD97040.1"/>
    <property type="molecule type" value="Genomic_DNA"/>
</dbReference>
<dbReference type="KEGG" id="marq:MARGE09_P1240"/>
<feature type="domain" description="Amidohydrolase 3" evidence="1">
    <location>
        <begin position="59"/>
        <end position="581"/>
    </location>
</feature>
<protein>
    <recommendedName>
        <fullName evidence="1">Amidohydrolase 3 domain-containing protein</fullName>
    </recommendedName>
</protein>
<organism evidence="2 3">
    <name type="scientific">Marinagarivorans cellulosilyticus</name>
    <dbReference type="NCBI Taxonomy" id="2721545"/>
    <lineage>
        <taxon>Bacteria</taxon>
        <taxon>Pseudomonadati</taxon>
        <taxon>Pseudomonadota</taxon>
        <taxon>Gammaproteobacteria</taxon>
        <taxon>Cellvibrionales</taxon>
        <taxon>Cellvibrionaceae</taxon>
        <taxon>Marinagarivorans</taxon>
    </lineage>
</organism>
<dbReference type="Proteomes" id="UP001320119">
    <property type="component" value="Chromosome"/>
</dbReference>
<dbReference type="CDD" id="cd01300">
    <property type="entry name" value="YtcJ_like"/>
    <property type="match status" value="1"/>
</dbReference>
<dbReference type="InterPro" id="IPR013108">
    <property type="entry name" value="Amidohydro_3"/>
</dbReference>
<dbReference type="RefSeq" id="WP_236986518.1">
    <property type="nucleotide sequence ID" value="NZ_AP023086.1"/>
</dbReference>
<gene>
    <name evidence="2" type="ORF">MARGE09_P1240</name>
</gene>
<name>A0AAN1WGD3_9GAMM</name>
<dbReference type="InterPro" id="IPR033932">
    <property type="entry name" value="YtcJ-like"/>
</dbReference>
<dbReference type="Gene3D" id="2.30.40.10">
    <property type="entry name" value="Urease, subunit C, domain 1"/>
    <property type="match status" value="1"/>
</dbReference>
<evidence type="ECO:0000313" key="2">
    <source>
        <dbReference type="EMBL" id="BCD97040.1"/>
    </source>
</evidence>
<proteinExistence type="predicted"/>
<accession>A0AAN1WGD3</accession>
<dbReference type="Gene3D" id="3.20.20.140">
    <property type="entry name" value="Metal-dependent hydrolases"/>
    <property type="match status" value="1"/>
</dbReference>
<sequence length="587" mass="66614">MSTREDSSVNYADKIYRNGNIYTVNKEQPWAKAIAVRSDKIIAVGDEEAVMRFQGLNTQVLDLKEAFVMPGIHDMHCHPDWALAGEFSYFNFWPQFPQSVSEMKDKIVALDQQLDKDDWIYVGPINPFAFQQEGIGMDSDWLDSFVPDRKIAIIDNGHHTLLTNSKTVALAGITKDTLDPSNGVICRFEDGRPNGLFQEGAQTLIKAIMPEVPVSDFIKMFARGAALLHAQGITSAKFLHLNTPRLKALRELDRQSQLNLKIEASISWKDDVVCVPDRWELMAGARFEYMTDHINTNSVKFYLDGIPPNRTTFEKTQFNIGAELPRIKGNQFEVDEHNHDHGEEDLAHSCCLSGGFGVVNFTFRELCAMVADMDRRGIRVIAHAIGDQASHWFVSAVELARRDNGPSGPRHQIAHSNSILNKDIKRARDANMLIEFSPQMWWPSQVTSALWRLYDKDKADRYWPFREAEDEQAHYCFGSDWPVHGLQWWNAIEAMVTRTNPVDPEFDYPMGENMGLSVEEAIYALTMRGAYAMENENKTGSLEEGKDADFIVLDQNLLTIDQSEIHNTVVKLTVFEGREVYKDEAGL</sequence>
<dbReference type="InterPro" id="IPR011059">
    <property type="entry name" value="Metal-dep_hydrolase_composite"/>
</dbReference>
<dbReference type="InterPro" id="IPR032466">
    <property type="entry name" value="Metal_Hydrolase"/>
</dbReference>
<dbReference type="GO" id="GO:0016810">
    <property type="term" value="F:hydrolase activity, acting on carbon-nitrogen (but not peptide) bonds"/>
    <property type="evidence" value="ECO:0007669"/>
    <property type="project" value="InterPro"/>
</dbReference>